<sequence length="255" mass="27742">MESVLRRDRLLVITGLSVVIALCWGYLLVEAASMARVGTMLMPMSLAPWTLAEAGLMLVMWVVMMAAMMLPSAAPMILLHVTISRRCRARGQGALTSGIFASGYLVIWVLFSVLAVALQYALERVALLSPMMTMTSLIAAGVVLIGAGIYQWTPLKYACLRHCRSPLDFMLTQWRKGAGGAFMMGLRHGMYCVGCCWVLMLLLFVGGVMNLVWIAGLALWVLVEKLAPAGHWLGRGLGVVLVGWGGATLWVALPW</sequence>
<dbReference type="InterPro" id="IPR018688">
    <property type="entry name" value="PpoB2-like"/>
</dbReference>
<keyword evidence="1" id="KW-0812">Transmembrane</keyword>
<dbReference type="Proteomes" id="UP000653056">
    <property type="component" value="Unassembled WGS sequence"/>
</dbReference>
<feature type="transmembrane region" description="Helical" evidence="1">
    <location>
        <begin position="134"/>
        <end position="152"/>
    </location>
</feature>
<gene>
    <name evidence="2" type="ORF">GCM10007160_36590</name>
</gene>
<evidence type="ECO:0000313" key="2">
    <source>
        <dbReference type="EMBL" id="GGY05727.1"/>
    </source>
</evidence>
<keyword evidence="3" id="KW-1185">Reference proteome</keyword>
<organism evidence="2 3">
    <name type="scientific">Litchfieldella qijiaojingensis</name>
    <dbReference type="NCBI Taxonomy" id="980347"/>
    <lineage>
        <taxon>Bacteria</taxon>
        <taxon>Pseudomonadati</taxon>
        <taxon>Pseudomonadota</taxon>
        <taxon>Gammaproteobacteria</taxon>
        <taxon>Oceanospirillales</taxon>
        <taxon>Halomonadaceae</taxon>
        <taxon>Litchfieldella</taxon>
    </lineage>
</organism>
<feature type="transmembrane region" description="Helical" evidence="1">
    <location>
        <begin position="232"/>
        <end position="253"/>
    </location>
</feature>
<reference evidence="3" key="1">
    <citation type="journal article" date="2019" name="Int. J. Syst. Evol. Microbiol.">
        <title>The Global Catalogue of Microorganisms (GCM) 10K type strain sequencing project: providing services to taxonomists for standard genome sequencing and annotation.</title>
        <authorList>
            <consortium name="The Broad Institute Genomics Platform"/>
            <consortium name="The Broad Institute Genome Sequencing Center for Infectious Disease"/>
            <person name="Wu L."/>
            <person name="Ma J."/>
        </authorList>
    </citation>
    <scope>NUCLEOTIDE SEQUENCE [LARGE SCALE GENOMIC DNA]</scope>
    <source>
        <strain evidence="3">KCTC 22228</strain>
    </source>
</reference>
<proteinExistence type="predicted"/>
<name>A0ABQ2Z5J7_9GAMM</name>
<comment type="caution">
    <text evidence="2">The sequence shown here is derived from an EMBL/GenBank/DDBJ whole genome shotgun (WGS) entry which is preliminary data.</text>
</comment>
<evidence type="ECO:0000256" key="1">
    <source>
        <dbReference type="SAM" id="Phobius"/>
    </source>
</evidence>
<keyword evidence="1" id="KW-0472">Membrane</keyword>
<feature type="transmembrane region" description="Helical" evidence="1">
    <location>
        <begin position="12"/>
        <end position="35"/>
    </location>
</feature>
<dbReference type="Pfam" id="PF09948">
    <property type="entry name" value="PpoB2"/>
    <property type="match status" value="1"/>
</dbReference>
<feature type="transmembrane region" description="Helical" evidence="1">
    <location>
        <begin position="99"/>
        <end position="122"/>
    </location>
</feature>
<keyword evidence="1" id="KW-1133">Transmembrane helix</keyword>
<evidence type="ECO:0000313" key="3">
    <source>
        <dbReference type="Proteomes" id="UP000653056"/>
    </source>
</evidence>
<accession>A0ABQ2Z5J7</accession>
<protein>
    <submittedName>
        <fullName evidence="2">Metal-binding protein</fullName>
    </submittedName>
</protein>
<dbReference type="EMBL" id="BMXS01000025">
    <property type="protein sequence ID" value="GGY05727.1"/>
    <property type="molecule type" value="Genomic_DNA"/>
</dbReference>
<feature type="transmembrane region" description="Helical" evidence="1">
    <location>
        <begin position="191"/>
        <end position="220"/>
    </location>
</feature>
<feature type="transmembrane region" description="Helical" evidence="1">
    <location>
        <begin position="55"/>
        <end position="79"/>
    </location>
</feature>